<gene>
    <name evidence="3 5" type="ORF">BDZ99DRAFT_499012</name>
</gene>
<dbReference type="GeneID" id="54464507"/>
<accession>A0A6A6YLF5</accession>
<proteinExistence type="predicted"/>
<dbReference type="EMBL" id="MU003701">
    <property type="protein sequence ID" value="KAF2809712.1"/>
    <property type="molecule type" value="Genomic_DNA"/>
</dbReference>
<sequence>MFSKSIFVFAFLAVAKLAVATPPACLLGAIATQDDPSKVSDICKNGKMSGYISSACGDQTQQALSAYSDVCKEAGVKVATTSILMESLPPATSSSSSSSSASSSSHSGSSKTNSGTATSVSASSSSASATGKSTATHSAKSASITEHASTSLVVYTSASFDSACSCTKTAAITSTEVSGPTGLATVATGTATGTGVPQSTGAAGRLEMGAFAAVAGVVAGVFAVL</sequence>
<keyword evidence="2" id="KW-0732">Signal</keyword>
<dbReference type="Proteomes" id="UP000504636">
    <property type="component" value="Unplaced"/>
</dbReference>
<reference evidence="5" key="2">
    <citation type="submission" date="2020-04" db="EMBL/GenBank/DDBJ databases">
        <authorList>
            <consortium name="NCBI Genome Project"/>
        </authorList>
    </citation>
    <scope>NUCLEOTIDE SEQUENCE</scope>
    <source>
        <strain evidence="5">CBS 304.34</strain>
    </source>
</reference>
<evidence type="ECO:0000256" key="2">
    <source>
        <dbReference type="SAM" id="SignalP"/>
    </source>
</evidence>
<evidence type="ECO:0008006" key="6">
    <source>
        <dbReference type="Google" id="ProtNLM"/>
    </source>
</evidence>
<dbReference type="AlphaFoldDB" id="A0A6A6YLF5"/>
<protein>
    <recommendedName>
        <fullName evidence="6">Extracellular membrane protein CFEM domain-containing protein</fullName>
    </recommendedName>
</protein>
<evidence type="ECO:0000313" key="4">
    <source>
        <dbReference type="Proteomes" id="UP000504636"/>
    </source>
</evidence>
<reference evidence="3 5" key="1">
    <citation type="journal article" date="2020" name="Stud. Mycol.">
        <title>101 Dothideomycetes genomes: a test case for predicting lifestyles and emergence of pathogens.</title>
        <authorList>
            <person name="Haridas S."/>
            <person name="Albert R."/>
            <person name="Binder M."/>
            <person name="Bloem J."/>
            <person name="Labutti K."/>
            <person name="Salamov A."/>
            <person name="Andreopoulos B."/>
            <person name="Baker S."/>
            <person name="Barry K."/>
            <person name="Bills G."/>
            <person name="Bluhm B."/>
            <person name="Cannon C."/>
            <person name="Castanera R."/>
            <person name="Culley D."/>
            <person name="Daum C."/>
            <person name="Ezra D."/>
            <person name="Gonzalez J."/>
            <person name="Henrissat B."/>
            <person name="Kuo A."/>
            <person name="Liang C."/>
            <person name="Lipzen A."/>
            <person name="Lutzoni F."/>
            <person name="Magnuson J."/>
            <person name="Mondo S."/>
            <person name="Nolan M."/>
            <person name="Ohm R."/>
            <person name="Pangilinan J."/>
            <person name="Park H.-J."/>
            <person name="Ramirez L."/>
            <person name="Alfaro M."/>
            <person name="Sun H."/>
            <person name="Tritt A."/>
            <person name="Yoshinaga Y."/>
            <person name="Zwiers L.-H."/>
            <person name="Turgeon B."/>
            <person name="Goodwin S."/>
            <person name="Spatafora J."/>
            <person name="Crous P."/>
            <person name="Grigoriev I."/>
        </authorList>
    </citation>
    <scope>NUCLEOTIDE SEQUENCE</scope>
    <source>
        <strain evidence="3 5">CBS 304.34</strain>
    </source>
</reference>
<dbReference type="OrthoDB" id="4776947at2759"/>
<evidence type="ECO:0000256" key="1">
    <source>
        <dbReference type="SAM" id="MobiDB-lite"/>
    </source>
</evidence>
<keyword evidence="4" id="KW-1185">Reference proteome</keyword>
<feature type="signal peptide" evidence="2">
    <location>
        <begin position="1"/>
        <end position="20"/>
    </location>
</feature>
<feature type="compositionally biased region" description="Low complexity" evidence="1">
    <location>
        <begin position="93"/>
        <end position="132"/>
    </location>
</feature>
<evidence type="ECO:0000313" key="3">
    <source>
        <dbReference type="EMBL" id="KAF2809712.1"/>
    </source>
</evidence>
<organism evidence="3">
    <name type="scientific">Mytilinidion resinicola</name>
    <dbReference type="NCBI Taxonomy" id="574789"/>
    <lineage>
        <taxon>Eukaryota</taxon>
        <taxon>Fungi</taxon>
        <taxon>Dikarya</taxon>
        <taxon>Ascomycota</taxon>
        <taxon>Pezizomycotina</taxon>
        <taxon>Dothideomycetes</taxon>
        <taxon>Pleosporomycetidae</taxon>
        <taxon>Mytilinidiales</taxon>
        <taxon>Mytilinidiaceae</taxon>
        <taxon>Mytilinidion</taxon>
    </lineage>
</organism>
<reference evidence="5" key="3">
    <citation type="submission" date="2025-04" db="UniProtKB">
        <authorList>
            <consortium name="RefSeq"/>
        </authorList>
    </citation>
    <scope>IDENTIFICATION</scope>
    <source>
        <strain evidence="5">CBS 304.34</strain>
    </source>
</reference>
<evidence type="ECO:0000313" key="5">
    <source>
        <dbReference type="RefSeq" id="XP_033576676.1"/>
    </source>
</evidence>
<feature type="chain" id="PRO_5044629191" description="Extracellular membrane protein CFEM domain-containing protein" evidence="2">
    <location>
        <begin position="21"/>
        <end position="225"/>
    </location>
</feature>
<feature type="region of interest" description="Disordered" evidence="1">
    <location>
        <begin position="88"/>
        <end position="132"/>
    </location>
</feature>
<dbReference type="RefSeq" id="XP_033576676.1">
    <property type="nucleotide sequence ID" value="XM_033723614.1"/>
</dbReference>
<name>A0A6A6YLF5_9PEZI</name>